<dbReference type="InterPro" id="IPR037448">
    <property type="entry name" value="Zig-8"/>
</dbReference>
<dbReference type="InterPro" id="IPR003598">
    <property type="entry name" value="Ig_sub2"/>
</dbReference>
<accession>A0A553NP89</accession>
<dbReference type="InterPro" id="IPR036179">
    <property type="entry name" value="Ig-like_dom_sf"/>
</dbReference>
<dbReference type="PANTHER" id="PTHR23279">
    <property type="entry name" value="DEFECTIVE PROBOSCIS EXTENSION RESPONSE DPR -RELATED"/>
    <property type="match status" value="1"/>
</dbReference>
<reference evidence="2 3" key="1">
    <citation type="journal article" date="2018" name="Nat. Ecol. Evol.">
        <title>Genomic signatures of mitonuclear coevolution across populations of Tigriopus californicus.</title>
        <authorList>
            <person name="Barreto F.S."/>
            <person name="Watson E.T."/>
            <person name="Lima T.G."/>
            <person name="Willett C.S."/>
            <person name="Edmands S."/>
            <person name="Li W."/>
            <person name="Burton R.S."/>
        </authorList>
    </citation>
    <scope>NUCLEOTIDE SEQUENCE [LARGE SCALE GENOMIC DNA]</scope>
    <source>
        <strain evidence="2 3">San Diego</strain>
    </source>
</reference>
<name>A0A553NP89_TIGCA</name>
<dbReference type="CDD" id="cd00096">
    <property type="entry name" value="Ig"/>
    <property type="match status" value="1"/>
</dbReference>
<dbReference type="STRING" id="6832.A0A553NP89"/>
<dbReference type="PANTHER" id="PTHR23279:SF21">
    <property type="entry name" value="DEFECTIVE PROBOSCIS EXTENSION RESPONSE 11, ISOFORM B-RELATED"/>
    <property type="match status" value="1"/>
</dbReference>
<evidence type="ECO:0000259" key="1">
    <source>
        <dbReference type="PROSITE" id="PS50835"/>
    </source>
</evidence>
<dbReference type="SMART" id="SM00408">
    <property type="entry name" value="IGc2"/>
    <property type="match status" value="1"/>
</dbReference>
<organism evidence="2 3">
    <name type="scientific">Tigriopus californicus</name>
    <name type="common">Marine copepod</name>
    <dbReference type="NCBI Taxonomy" id="6832"/>
    <lineage>
        <taxon>Eukaryota</taxon>
        <taxon>Metazoa</taxon>
        <taxon>Ecdysozoa</taxon>
        <taxon>Arthropoda</taxon>
        <taxon>Crustacea</taxon>
        <taxon>Multicrustacea</taxon>
        <taxon>Hexanauplia</taxon>
        <taxon>Copepoda</taxon>
        <taxon>Harpacticoida</taxon>
        <taxon>Harpacticidae</taxon>
        <taxon>Tigriopus</taxon>
    </lineage>
</organism>
<dbReference type="InterPro" id="IPR013783">
    <property type="entry name" value="Ig-like_fold"/>
</dbReference>
<proteinExistence type="predicted"/>
<evidence type="ECO:0000313" key="3">
    <source>
        <dbReference type="Proteomes" id="UP000318571"/>
    </source>
</evidence>
<dbReference type="PROSITE" id="PS50835">
    <property type="entry name" value="IG_LIKE"/>
    <property type="match status" value="1"/>
</dbReference>
<dbReference type="SMART" id="SM00409">
    <property type="entry name" value="IG"/>
    <property type="match status" value="2"/>
</dbReference>
<dbReference type="AlphaFoldDB" id="A0A553NP89"/>
<feature type="domain" description="Ig-like" evidence="1">
    <location>
        <begin position="100"/>
        <end position="194"/>
    </location>
</feature>
<dbReference type="EMBL" id="VCGU01000011">
    <property type="protein sequence ID" value="TRY67244.1"/>
    <property type="molecule type" value="Genomic_DNA"/>
</dbReference>
<dbReference type="Gene3D" id="2.60.40.10">
    <property type="entry name" value="Immunoglobulins"/>
    <property type="match status" value="2"/>
</dbReference>
<dbReference type="Proteomes" id="UP000318571">
    <property type="component" value="Chromosome 4"/>
</dbReference>
<dbReference type="InterPro" id="IPR007110">
    <property type="entry name" value="Ig-like_dom"/>
</dbReference>
<comment type="caution">
    <text evidence="2">The sequence shown here is derived from an EMBL/GenBank/DDBJ whole genome shotgun (WGS) entry which is preliminary data.</text>
</comment>
<keyword evidence="3" id="KW-1185">Reference proteome</keyword>
<gene>
    <name evidence="2" type="ORF">TCAL_07661</name>
</gene>
<dbReference type="InterPro" id="IPR003599">
    <property type="entry name" value="Ig_sub"/>
</dbReference>
<dbReference type="GO" id="GO:0032589">
    <property type="term" value="C:neuron projection membrane"/>
    <property type="evidence" value="ECO:0007669"/>
    <property type="project" value="TreeGrafter"/>
</dbReference>
<protein>
    <recommendedName>
        <fullName evidence="1">Ig-like domain-containing protein</fullName>
    </recommendedName>
</protein>
<dbReference type="SUPFAM" id="SSF48726">
    <property type="entry name" value="Immunoglobulin"/>
    <property type="match status" value="2"/>
</dbReference>
<dbReference type="GO" id="GO:0050808">
    <property type="term" value="P:synapse organization"/>
    <property type="evidence" value="ECO:0007669"/>
    <property type="project" value="TreeGrafter"/>
</dbReference>
<sequence>MGNHFLPKPKQMFSSKRAVTPSFIVSFTISGIKPNTDSHILYIGRDRFVHENRYELILARHGSWTLKLKYVSARDAGRFECQVSTVPKISQTYALKVVVPSVKILGDREVHVKSGTSVSLRCLISNVLEEPSYVFWYKEDKRLLSADDGNITITTKRIIGDGAAVSSLTIEHPDPTHSGIYSCRPANLERAFVSLHVIQDEKPAAMQHEKQAVAAVAEASASGGPSKASLSSKSILTFAIIHWLLGGHCYC</sequence>
<dbReference type="Pfam" id="PF13927">
    <property type="entry name" value="Ig_3"/>
    <property type="match status" value="1"/>
</dbReference>
<evidence type="ECO:0000313" key="2">
    <source>
        <dbReference type="EMBL" id="TRY67244.1"/>
    </source>
</evidence>